<dbReference type="GO" id="GO:0009229">
    <property type="term" value="P:thiamine diphosphate biosynthetic process"/>
    <property type="evidence" value="ECO:0007669"/>
    <property type="project" value="UniProtKB-UniRule"/>
</dbReference>
<comment type="catalytic activity">
    <reaction evidence="7 9 10">
        <text>2-(2-carboxy-4-methylthiazol-5-yl)ethyl phosphate + 4-amino-2-methyl-5-(diphosphooxymethyl)pyrimidine + 2 H(+) = thiamine phosphate + CO2 + diphosphate</text>
        <dbReference type="Rhea" id="RHEA:47848"/>
        <dbReference type="ChEBI" id="CHEBI:15378"/>
        <dbReference type="ChEBI" id="CHEBI:16526"/>
        <dbReference type="ChEBI" id="CHEBI:33019"/>
        <dbReference type="ChEBI" id="CHEBI:37575"/>
        <dbReference type="ChEBI" id="CHEBI:57841"/>
        <dbReference type="ChEBI" id="CHEBI:62890"/>
        <dbReference type="EC" id="2.5.1.3"/>
    </reaction>
</comment>
<feature type="binding site" evidence="9">
    <location>
        <position position="107"/>
    </location>
    <ligand>
        <name>4-amino-2-methyl-5-(diphosphooxymethyl)pyrimidine</name>
        <dbReference type="ChEBI" id="CHEBI:57841"/>
    </ligand>
</feature>
<keyword evidence="15" id="KW-1185">Reference proteome</keyword>
<comment type="cofactor">
    <cofactor evidence="9">
        <name>Mg(2+)</name>
        <dbReference type="ChEBI" id="CHEBI:18420"/>
    </cofactor>
    <text evidence="9">Binds 1 Mg(2+) ion per subunit.</text>
</comment>
<dbReference type="Gene3D" id="3.20.20.70">
    <property type="entry name" value="Aldolase class I"/>
    <property type="match status" value="1"/>
</dbReference>
<organism evidence="14 15">
    <name type="scientific">Haloarcula limicola</name>
    <dbReference type="NCBI Taxonomy" id="1429915"/>
    <lineage>
        <taxon>Archaea</taxon>
        <taxon>Methanobacteriati</taxon>
        <taxon>Methanobacteriota</taxon>
        <taxon>Stenosarchaea group</taxon>
        <taxon>Halobacteria</taxon>
        <taxon>Halobacteriales</taxon>
        <taxon>Haloarculaceae</taxon>
        <taxon>Haloarcula</taxon>
    </lineage>
</organism>
<feature type="binding site" evidence="9">
    <location>
        <begin position="187"/>
        <end position="188"/>
    </location>
    <ligand>
        <name>2-[(2R,5Z)-2-carboxy-4-methylthiazol-5(2H)-ylidene]ethyl phosphate</name>
        <dbReference type="ChEBI" id="CHEBI:62899"/>
    </ligand>
</feature>
<dbReference type="InterPro" id="IPR034291">
    <property type="entry name" value="TMP_synthase"/>
</dbReference>
<feature type="binding site" evidence="9">
    <location>
        <position position="68"/>
    </location>
    <ligand>
        <name>4-amino-2-methyl-5-(diphosphooxymethyl)pyrimidine</name>
        <dbReference type="ChEBI" id="CHEBI:57841"/>
    </ligand>
</feature>
<dbReference type="OrthoDB" id="85572at2157"/>
<sequence>MVDWDVYLVTGESLSDGRSTHEIVERAIEGGVGVVQLREKDLPVRERYEMGRELRELTREAGVAFVVNDRVDLAQALDADGVHLGDDDLPVSVARELLGEDALIGRSVSFVADAEAAEAAGADYLGVGTVFRTGSKTDIPDEEHGVGPQRVAEIAAAVDIPVVGIGGVTAENAADVAAAGADGVAVITAITRAEDPKAATAALREAVERGKREREAGASGGDGE</sequence>
<evidence type="ECO:0000313" key="15">
    <source>
        <dbReference type="Proteomes" id="UP000766550"/>
    </source>
</evidence>
<feature type="binding site" evidence="9">
    <location>
        <begin position="133"/>
        <end position="135"/>
    </location>
    <ligand>
        <name>2-[(2R,5Z)-2-carboxy-4-methylthiazol-5(2H)-ylidene]ethyl phosphate</name>
        <dbReference type="ChEBI" id="CHEBI:62899"/>
    </ligand>
</feature>
<evidence type="ECO:0000256" key="12">
    <source>
        <dbReference type="SAM" id="MobiDB-lite"/>
    </source>
</evidence>
<dbReference type="PANTHER" id="PTHR20857:SF15">
    <property type="entry name" value="THIAMINE-PHOSPHATE SYNTHASE"/>
    <property type="match status" value="1"/>
</dbReference>
<proteinExistence type="inferred from homology"/>
<dbReference type="EC" id="2.5.1.3" evidence="9"/>
<comment type="catalytic activity">
    <reaction evidence="8 9 10">
        <text>2-[(2R,5Z)-2-carboxy-4-methylthiazol-5(2H)-ylidene]ethyl phosphate + 4-amino-2-methyl-5-(diphosphooxymethyl)pyrimidine + 2 H(+) = thiamine phosphate + CO2 + diphosphate</text>
        <dbReference type="Rhea" id="RHEA:47844"/>
        <dbReference type="ChEBI" id="CHEBI:15378"/>
        <dbReference type="ChEBI" id="CHEBI:16526"/>
        <dbReference type="ChEBI" id="CHEBI:33019"/>
        <dbReference type="ChEBI" id="CHEBI:37575"/>
        <dbReference type="ChEBI" id="CHEBI:57841"/>
        <dbReference type="ChEBI" id="CHEBI:62899"/>
        <dbReference type="EC" id="2.5.1.3"/>
    </reaction>
</comment>
<keyword evidence="5 9" id="KW-0784">Thiamine biosynthesis</keyword>
<dbReference type="Proteomes" id="UP000766550">
    <property type="component" value="Unassembled WGS sequence"/>
</dbReference>
<feature type="binding site" evidence="9">
    <location>
        <position position="167"/>
    </location>
    <ligand>
        <name>2-[(2R,5Z)-2-carboxy-4-methylthiazol-5(2H)-ylidene]ethyl phosphate</name>
        <dbReference type="ChEBI" id="CHEBI:62899"/>
    </ligand>
</feature>
<feature type="domain" description="Thiamine phosphate synthase/TenI" evidence="13">
    <location>
        <begin position="6"/>
        <end position="190"/>
    </location>
</feature>
<feature type="binding site" evidence="9">
    <location>
        <position position="69"/>
    </location>
    <ligand>
        <name>Mg(2+)</name>
        <dbReference type="ChEBI" id="CHEBI:18420"/>
    </ligand>
</feature>
<dbReference type="Pfam" id="PF02581">
    <property type="entry name" value="TMP-TENI"/>
    <property type="match status" value="1"/>
</dbReference>
<dbReference type="NCBIfam" id="TIGR00693">
    <property type="entry name" value="thiE"/>
    <property type="match status" value="1"/>
</dbReference>
<evidence type="ECO:0000256" key="3">
    <source>
        <dbReference type="ARBA" id="ARBA00022723"/>
    </source>
</evidence>
<evidence type="ECO:0000256" key="4">
    <source>
        <dbReference type="ARBA" id="ARBA00022842"/>
    </source>
</evidence>
<name>A0A8J8C4P0_9EURY</name>
<feature type="binding site" evidence="9">
    <location>
        <position position="136"/>
    </location>
    <ligand>
        <name>4-amino-2-methyl-5-(diphosphooxymethyl)pyrimidine</name>
        <dbReference type="ChEBI" id="CHEBI:57841"/>
    </ligand>
</feature>
<dbReference type="HAMAP" id="MF_00097">
    <property type="entry name" value="TMP_synthase"/>
    <property type="match status" value="1"/>
</dbReference>
<feature type="region of interest" description="Disordered" evidence="12">
    <location>
        <begin position="201"/>
        <end position="224"/>
    </location>
</feature>
<feature type="compositionally biased region" description="Basic and acidic residues" evidence="12">
    <location>
        <begin position="205"/>
        <end position="216"/>
    </location>
</feature>
<feature type="binding site" evidence="9">
    <location>
        <position position="88"/>
    </location>
    <ligand>
        <name>Mg(2+)</name>
        <dbReference type="ChEBI" id="CHEBI:18420"/>
    </ligand>
</feature>
<dbReference type="InterPro" id="IPR036206">
    <property type="entry name" value="ThiamineP_synth_sf"/>
</dbReference>
<dbReference type="GO" id="GO:0004789">
    <property type="term" value="F:thiamine-phosphate diphosphorylase activity"/>
    <property type="evidence" value="ECO:0007669"/>
    <property type="project" value="UniProtKB-UniRule"/>
</dbReference>
<dbReference type="GO" id="GO:0009228">
    <property type="term" value="P:thiamine biosynthetic process"/>
    <property type="evidence" value="ECO:0007669"/>
    <property type="project" value="UniProtKB-KW"/>
</dbReference>
<evidence type="ECO:0000259" key="13">
    <source>
        <dbReference type="Pfam" id="PF02581"/>
    </source>
</evidence>
<evidence type="ECO:0000256" key="9">
    <source>
        <dbReference type="HAMAP-Rule" id="MF_00097"/>
    </source>
</evidence>
<dbReference type="CDD" id="cd00564">
    <property type="entry name" value="TMP_TenI"/>
    <property type="match status" value="1"/>
</dbReference>
<comment type="pathway">
    <text evidence="1 9 11">Cofactor biosynthesis; thiamine diphosphate biosynthesis; thiamine phosphate from 4-amino-2-methyl-5-diphosphomethylpyrimidine and 4-methyl-5-(2-phosphoethyl)-thiazole: step 1/1.</text>
</comment>
<dbReference type="InterPro" id="IPR013785">
    <property type="entry name" value="Aldolase_TIM"/>
</dbReference>
<protein>
    <recommendedName>
        <fullName evidence="9">Thiamine-phosphate synthase</fullName>
        <shortName evidence="9">TP synthase</shortName>
        <shortName evidence="9">TPS</shortName>
        <ecNumber evidence="9">2.5.1.3</ecNumber>
    </recommendedName>
    <alternativeName>
        <fullName evidence="9">Thiamine-phosphate pyrophosphorylase</fullName>
        <shortName evidence="9">TMP pyrophosphorylase</shortName>
        <shortName evidence="9">TMP-PPase</shortName>
    </alternativeName>
</protein>
<evidence type="ECO:0000256" key="10">
    <source>
        <dbReference type="RuleBase" id="RU003826"/>
    </source>
</evidence>
<evidence type="ECO:0000256" key="6">
    <source>
        <dbReference type="ARBA" id="ARBA00047334"/>
    </source>
</evidence>
<evidence type="ECO:0000256" key="11">
    <source>
        <dbReference type="RuleBase" id="RU004253"/>
    </source>
</evidence>
<dbReference type="GO" id="GO:0005737">
    <property type="term" value="C:cytoplasm"/>
    <property type="evidence" value="ECO:0007669"/>
    <property type="project" value="TreeGrafter"/>
</dbReference>
<evidence type="ECO:0000256" key="5">
    <source>
        <dbReference type="ARBA" id="ARBA00022977"/>
    </source>
</evidence>
<dbReference type="EMBL" id="JAHQXF010000001">
    <property type="protein sequence ID" value="MBV0924374.1"/>
    <property type="molecule type" value="Genomic_DNA"/>
</dbReference>
<evidence type="ECO:0000256" key="8">
    <source>
        <dbReference type="ARBA" id="ARBA00047883"/>
    </source>
</evidence>
<evidence type="ECO:0000256" key="2">
    <source>
        <dbReference type="ARBA" id="ARBA00022679"/>
    </source>
</evidence>
<comment type="catalytic activity">
    <reaction evidence="6 9 10">
        <text>4-methyl-5-(2-phosphooxyethyl)-thiazole + 4-amino-2-methyl-5-(diphosphooxymethyl)pyrimidine + H(+) = thiamine phosphate + diphosphate</text>
        <dbReference type="Rhea" id="RHEA:22328"/>
        <dbReference type="ChEBI" id="CHEBI:15378"/>
        <dbReference type="ChEBI" id="CHEBI:33019"/>
        <dbReference type="ChEBI" id="CHEBI:37575"/>
        <dbReference type="ChEBI" id="CHEBI:57841"/>
        <dbReference type="ChEBI" id="CHEBI:58296"/>
        <dbReference type="EC" id="2.5.1.3"/>
    </reaction>
</comment>
<feature type="binding site" evidence="9">
    <location>
        <begin position="36"/>
        <end position="40"/>
    </location>
    <ligand>
        <name>4-amino-2-methyl-5-(diphosphooxymethyl)pyrimidine</name>
        <dbReference type="ChEBI" id="CHEBI:57841"/>
    </ligand>
</feature>
<evidence type="ECO:0000256" key="7">
    <source>
        <dbReference type="ARBA" id="ARBA00047851"/>
    </source>
</evidence>
<dbReference type="AlphaFoldDB" id="A0A8J8C4P0"/>
<dbReference type="RefSeq" id="WP_162317433.1">
    <property type="nucleotide sequence ID" value="NZ_JAHQXF010000001.1"/>
</dbReference>
<dbReference type="PANTHER" id="PTHR20857">
    <property type="entry name" value="THIAMINE-PHOSPHATE PYROPHOSPHORYLASE"/>
    <property type="match status" value="1"/>
</dbReference>
<dbReference type="InterPro" id="IPR022998">
    <property type="entry name" value="ThiamineP_synth_TenI"/>
</dbReference>
<dbReference type="SUPFAM" id="SSF51391">
    <property type="entry name" value="Thiamin phosphate synthase"/>
    <property type="match status" value="1"/>
</dbReference>
<dbReference type="FunFam" id="3.20.20.70:FF:000096">
    <property type="entry name" value="Thiamine-phosphate synthase"/>
    <property type="match status" value="1"/>
</dbReference>
<comment type="similarity">
    <text evidence="9 10">Belongs to the thiamine-phosphate synthase family.</text>
</comment>
<reference evidence="14 15" key="1">
    <citation type="submission" date="2021-06" db="EMBL/GenBank/DDBJ databases">
        <title>New haloarchaea isolates fom saline soil.</title>
        <authorList>
            <person name="Duran-Viseras A."/>
            <person name="Sanchez-Porro C.S."/>
            <person name="Ventosa A."/>
        </authorList>
    </citation>
    <scope>NUCLEOTIDE SEQUENCE [LARGE SCALE GENOMIC DNA]</scope>
    <source>
        <strain evidence="14 15">JCM 183640</strain>
    </source>
</reference>
<accession>A0A8J8C4P0</accession>
<evidence type="ECO:0000256" key="1">
    <source>
        <dbReference type="ARBA" id="ARBA00005165"/>
    </source>
</evidence>
<comment type="function">
    <text evidence="9">Condenses 4-methyl-5-(beta-hydroxyethyl)thiazole monophosphate (THZ-P) and 2-methyl-4-amino-5-hydroxymethyl pyrimidine pyrophosphate (HMP-PP) to form thiamine monophosphate (TMP).</text>
</comment>
<gene>
    <name evidence="9 14" type="primary">thiE</name>
    <name evidence="14" type="ORF">KTS45_09185</name>
</gene>
<dbReference type="GO" id="GO:0000287">
    <property type="term" value="F:magnesium ion binding"/>
    <property type="evidence" value="ECO:0007669"/>
    <property type="project" value="UniProtKB-UniRule"/>
</dbReference>
<keyword evidence="3 9" id="KW-0479">Metal-binding</keyword>
<keyword evidence="2 9" id="KW-0808">Transferase</keyword>
<evidence type="ECO:0000313" key="14">
    <source>
        <dbReference type="EMBL" id="MBV0924374.1"/>
    </source>
</evidence>
<comment type="caution">
    <text evidence="14">The sequence shown here is derived from an EMBL/GenBank/DDBJ whole genome shotgun (WGS) entry which is preliminary data.</text>
</comment>
<dbReference type="UniPathway" id="UPA00060">
    <property type="reaction ID" value="UER00141"/>
</dbReference>
<keyword evidence="4 9" id="KW-0460">Magnesium</keyword>